<accession>A0A7K4BYM0</accession>
<evidence type="ECO:0000256" key="4">
    <source>
        <dbReference type="RuleBase" id="RU003877"/>
    </source>
</evidence>
<dbReference type="Gene3D" id="3.90.1180.10">
    <property type="entry name" value="Ribosomal protein L13"/>
    <property type="match status" value="1"/>
</dbReference>
<dbReference type="InterPro" id="IPR005822">
    <property type="entry name" value="Ribosomal_uL13"/>
</dbReference>
<dbReference type="GO" id="GO:0003729">
    <property type="term" value="F:mRNA binding"/>
    <property type="evidence" value="ECO:0007669"/>
    <property type="project" value="TreeGrafter"/>
</dbReference>
<evidence type="ECO:0000256" key="1">
    <source>
        <dbReference type="ARBA" id="ARBA00006227"/>
    </source>
</evidence>
<keyword evidence="2 4" id="KW-0689">Ribosomal protein</keyword>
<dbReference type="Pfam" id="PF00572">
    <property type="entry name" value="Ribosomal_L13"/>
    <property type="match status" value="1"/>
</dbReference>
<dbReference type="PIRSF" id="PIRSF002181">
    <property type="entry name" value="Ribosomal_L13"/>
    <property type="match status" value="1"/>
</dbReference>
<organism evidence="5 6">
    <name type="scientific">Candidatus Iainarchaeum sp</name>
    <dbReference type="NCBI Taxonomy" id="3101447"/>
    <lineage>
        <taxon>Archaea</taxon>
        <taxon>Candidatus Iainarchaeota</taxon>
        <taxon>Candidatus Iainarchaeia</taxon>
        <taxon>Candidatus Iainarchaeales</taxon>
        <taxon>Candidatus Iainarchaeaceae</taxon>
        <taxon>Candidatus Iainarchaeum</taxon>
    </lineage>
</organism>
<dbReference type="GO" id="GO:0022625">
    <property type="term" value="C:cytosolic large ribosomal subunit"/>
    <property type="evidence" value="ECO:0007669"/>
    <property type="project" value="TreeGrafter"/>
</dbReference>
<evidence type="ECO:0000256" key="3">
    <source>
        <dbReference type="ARBA" id="ARBA00023274"/>
    </source>
</evidence>
<proteinExistence type="inferred from homology"/>
<evidence type="ECO:0000256" key="2">
    <source>
        <dbReference type="ARBA" id="ARBA00022980"/>
    </source>
</evidence>
<protein>
    <submittedName>
        <fullName evidence="5">50S ribosomal protein L13</fullName>
    </submittedName>
</protein>
<dbReference type="Proteomes" id="UP000526302">
    <property type="component" value="Unassembled WGS sequence"/>
</dbReference>
<dbReference type="GO" id="GO:0003735">
    <property type="term" value="F:structural constituent of ribosome"/>
    <property type="evidence" value="ECO:0007669"/>
    <property type="project" value="InterPro"/>
</dbReference>
<sequence length="140" mass="15772">MIVDGKNLIAGRLASRVAKAAVKGEQVIVINAEDTVIVGNKESTLKKFYTKTHEARVLSNPHYGPKYDRIPSKILRRMVKGMLPKRSRTKEKLIKLVTIYNSTPKLMPKGEIITFKEIEFDGNKNHITLKELGTLLGGKW</sequence>
<dbReference type="AlphaFoldDB" id="A0A7K4BYM0"/>
<dbReference type="InterPro" id="IPR023563">
    <property type="entry name" value="Ribosomal_uL13_CS"/>
</dbReference>
<evidence type="ECO:0000313" key="6">
    <source>
        <dbReference type="Proteomes" id="UP000526302"/>
    </source>
</evidence>
<comment type="similarity">
    <text evidence="1 4">Belongs to the universal ribosomal protein uL13 family.</text>
</comment>
<keyword evidence="3 4" id="KW-0687">Ribonucleoprotein</keyword>
<evidence type="ECO:0000313" key="5">
    <source>
        <dbReference type="EMBL" id="NMA44241.1"/>
    </source>
</evidence>
<dbReference type="CDD" id="cd00392">
    <property type="entry name" value="Ribosomal_L13"/>
    <property type="match status" value="1"/>
</dbReference>
<dbReference type="GO" id="GO:0017148">
    <property type="term" value="P:negative regulation of translation"/>
    <property type="evidence" value="ECO:0007669"/>
    <property type="project" value="TreeGrafter"/>
</dbReference>
<dbReference type="InterPro" id="IPR036899">
    <property type="entry name" value="Ribosomal_uL13_sf"/>
</dbReference>
<comment type="caution">
    <text evidence="5">The sequence shown here is derived from an EMBL/GenBank/DDBJ whole genome shotgun (WGS) entry which is preliminary data.</text>
</comment>
<name>A0A7K4BYM0_9ARCH</name>
<dbReference type="PROSITE" id="PS00783">
    <property type="entry name" value="RIBOSOMAL_L13"/>
    <property type="match status" value="1"/>
</dbReference>
<dbReference type="GO" id="GO:0006412">
    <property type="term" value="P:translation"/>
    <property type="evidence" value="ECO:0007669"/>
    <property type="project" value="InterPro"/>
</dbReference>
<dbReference type="SUPFAM" id="SSF52161">
    <property type="entry name" value="Ribosomal protein L13"/>
    <property type="match status" value="1"/>
</dbReference>
<dbReference type="PANTHER" id="PTHR11545:SF3">
    <property type="entry name" value="LARGE RIBOSOMAL SUBUNIT PROTEIN UL13"/>
    <property type="match status" value="1"/>
</dbReference>
<dbReference type="EMBL" id="JAAZKV010000001">
    <property type="protein sequence ID" value="NMA44241.1"/>
    <property type="molecule type" value="Genomic_DNA"/>
</dbReference>
<dbReference type="PANTHER" id="PTHR11545">
    <property type="entry name" value="RIBOSOMAL PROTEIN L13"/>
    <property type="match status" value="1"/>
</dbReference>
<gene>
    <name evidence="5" type="primary">rpl13p</name>
    <name evidence="5" type="ORF">GX950_00300</name>
</gene>
<reference evidence="5 6" key="1">
    <citation type="journal article" date="2020" name="Biotechnol. Biofuels">
        <title>New insights from the biogas microbiome by comprehensive genome-resolved metagenomics of nearly 1600 species originating from multiple anaerobic digesters.</title>
        <authorList>
            <person name="Campanaro S."/>
            <person name="Treu L."/>
            <person name="Rodriguez-R L.M."/>
            <person name="Kovalovszki A."/>
            <person name="Ziels R.M."/>
            <person name="Maus I."/>
            <person name="Zhu X."/>
            <person name="Kougias P.G."/>
            <person name="Basile A."/>
            <person name="Luo G."/>
            <person name="Schluter A."/>
            <person name="Konstantinidis K.T."/>
            <person name="Angelidaki I."/>
        </authorList>
    </citation>
    <scope>NUCLEOTIDE SEQUENCE [LARGE SCALE GENOMIC DNA]</scope>
    <source>
        <strain evidence="5">AS22ysBPME_79</strain>
    </source>
</reference>
<dbReference type="InterPro" id="IPR005823">
    <property type="entry name" value="Ribosomal_uL13_bac-type"/>
</dbReference>